<dbReference type="PRINTS" id="PR00420">
    <property type="entry name" value="RNGMNOXGNASE"/>
</dbReference>
<dbReference type="InterPro" id="IPR002938">
    <property type="entry name" value="FAD-bd"/>
</dbReference>
<dbReference type="GO" id="GO:0004497">
    <property type="term" value="F:monooxygenase activity"/>
    <property type="evidence" value="ECO:0007669"/>
    <property type="project" value="UniProtKB-KW"/>
</dbReference>
<dbReference type="InterPro" id="IPR036188">
    <property type="entry name" value="FAD/NAD-bd_sf"/>
</dbReference>
<proteinExistence type="predicted"/>
<protein>
    <submittedName>
        <fullName evidence="2">FAD-dependent monooxygenase</fullName>
    </submittedName>
</protein>
<keyword evidence="2" id="KW-0560">Oxidoreductase</keyword>
<dbReference type="GO" id="GO:0071949">
    <property type="term" value="F:FAD binding"/>
    <property type="evidence" value="ECO:0007669"/>
    <property type="project" value="InterPro"/>
</dbReference>
<dbReference type="Gene3D" id="3.50.50.60">
    <property type="entry name" value="FAD/NAD(P)-binding domain"/>
    <property type="match status" value="1"/>
</dbReference>
<dbReference type="RefSeq" id="WP_171082411.1">
    <property type="nucleotide sequence ID" value="NZ_BNBU01000001.1"/>
</dbReference>
<sequence>MSSANDRRSVVLGGGMAGMLAAAVLADHGHDVVVVERDRLPDTARARRGVPQARHAHLMMSGGARVVETLLPGAAERWLAAGARRISLPTGLVSLLAQGWLPRWPEMEYLIACSRDLLDAVVRELVLARPGITLHEGAEAAGLLGTARRVTGVRLHGEGGAEDLAADLVVDTTGRGSRAPQWLARLGLPAVREETVDSGLVYATRVFRAPPGAEDVPVVSVQAETGTSRPGRGTTLMPIEGGRWIVTLAGTRGGEPTRDAGEFEPYARTLRHPIVADLIARAAPLTEVYVTRSTVNRRRYFERLPEWPAGFLVMGDALAAYNPVYGHGMSVAAHGAAALRAALRTEGAGDGSGFARRAQQAAAAAAGPAWDLATGEDLNYPGAVGGRPPVAARLLRGYVQRTMLTATANPAVTRPLLEVMTLSRPLSGLFAPGVAVHVLRGPGRRPSAEPPITAAERERWGLARV</sequence>
<dbReference type="PANTHER" id="PTHR43422">
    <property type="entry name" value="THIAMINE THIAZOLE SYNTHASE"/>
    <property type="match status" value="1"/>
</dbReference>
<comment type="caution">
    <text evidence="2">The sequence shown here is derived from an EMBL/GenBank/DDBJ whole genome shotgun (WGS) entry which is preliminary data.</text>
</comment>
<accession>A0A7Y7E8G4</accession>
<dbReference type="AlphaFoldDB" id="A0A7Y7E8G4"/>
<dbReference type="Pfam" id="PF01494">
    <property type="entry name" value="FAD_binding_3"/>
    <property type="match status" value="1"/>
</dbReference>
<evidence type="ECO:0000259" key="1">
    <source>
        <dbReference type="Pfam" id="PF01494"/>
    </source>
</evidence>
<gene>
    <name evidence="2" type="ORF">HG542_17290</name>
</gene>
<organism evidence="2 3">
    <name type="scientific">Streptomyces morookaense</name>
    <name type="common">Streptoverticillium morookaense</name>
    <dbReference type="NCBI Taxonomy" id="1970"/>
    <lineage>
        <taxon>Bacteria</taxon>
        <taxon>Bacillati</taxon>
        <taxon>Actinomycetota</taxon>
        <taxon>Actinomycetes</taxon>
        <taxon>Kitasatosporales</taxon>
        <taxon>Streptomycetaceae</taxon>
        <taxon>Streptomyces</taxon>
    </lineage>
</organism>
<dbReference type="PANTHER" id="PTHR43422:SF3">
    <property type="entry name" value="THIAMINE THIAZOLE SYNTHASE"/>
    <property type="match status" value="1"/>
</dbReference>
<keyword evidence="3" id="KW-1185">Reference proteome</keyword>
<evidence type="ECO:0000313" key="3">
    <source>
        <dbReference type="Proteomes" id="UP000587462"/>
    </source>
</evidence>
<feature type="domain" description="FAD-binding" evidence="1">
    <location>
        <begin position="10"/>
        <end position="346"/>
    </location>
</feature>
<reference evidence="2 3" key="1">
    <citation type="submission" date="2020-04" db="EMBL/GenBank/DDBJ databases">
        <title>Draft Genome Sequence of Streptomyces morookaense DSM 40503, an 8-azaguanine-producing strain.</title>
        <authorList>
            <person name="Qi J."/>
            <person name="Gao J.-M."/>
        </authorList>
    </citation>
    <scope>NUCLEOTIDE SEQUENCE [LARGE SCALE GENOMIC DNA]</scope>
    <source>
        <strain evidence="2 3">DSM 40503</strain>
    </source>
</reference>
<dbReference type="SUPFAM" id="SSF51905">
    <property type="entry name" value="FAD/NAD(P)-binding domain"/>
    <property type="match status" value="1"/>
</dbReference>
<keyword evidence="2" id="KW-0503">Monooxygenase</keyword>
<dbReference type="Proteomes" id="UP000587462">
    <property type="component" value="Unassembled WGS sequence"/>
</dbReference>
<evidence type="ECO:0000313" key="2">
    <source>
        <dbReference type="EMBL" id="NVK79411.1"/>
    </source>
</evidence>
<name>A0A7Y7E8G4_STRMO</name>
<dbReference type="EMBL" id="JABBXF010000037">
    <property type="protein sequence ID" value="NVK79411.1"/>
    <property type="molecule type" value="Genomic_DNA"/>
</dbReference>